<dbReference type="EMBL" id="LEKV01003385">
    <property type="protein sequence ID" value="KVI00487.1"/>
    <property type="molecule type" value="Genomic_DNA"/>
</dbReference>
<evidence type="ECO:0000313" key="2">
    <source>
        <dbReference type="EMBL" id="KVI00487.1"/>
    </source>
</evidence>
<accession>A0A103Y0X2</accession>
<evidence type="ECO:0008006" key="4">
    <source>
        <dbReference type="Google" id="ProtNLM"/>
    </source>
</evidence>
<name>A0A103Y0X2_CYNCS</name>
<dbReference type="Gramene" id="KVI00487">
    <property type="protein sequence ID" value="KVI00487"/>
    <property type="gene ID" value="Ccrd_021261"/>
</dbReference>
<comment type="caution">
    <text evidence="2">The sequence shown here is derived from an EMBL/GenBank/DDBJ whole genome shotgun (WGS) entry which is preliminary data.</text>
</comment>
<keyword evidence="3" id="KW-1185">Reference proteome</keyword>
<feature type="compositionally biased region" description="Basic and acidic residues" evidence="1">
    <location>
        <begin position="1"/>
        <end position="26"/>
    </location>
</feature>
<evidence type="ECO:0000313" key="3">
    <source>
        <dbReference type="Proteomes" id="UP000243975"/>
    </source>
</evidence>
<sequence>MVRSPCCEKDHTNKGAWTKEEDERLAVESSNSGGGGGVSSSTTSGLSTEEHIPVVNITQPEINLELSIGLPVVSDQKTVAIAALPPSSSFSLYKEKIGDGCGGTARIGDEHGLLYPNEHSVSIGRCDEHN</sequence>
<dbReference type="STRING" id="59895.A0A103Y0X2"/>
<dbReference type="Proteomes" id="UP000243975">
    <property type="component" value="Unassembled WGS sequence"/>
</dbReference>
<gene>
    <name evidence="2" type="ORF">Ccrd_021261</name>
</gene>
<organism evidence="2 3">
    <name type="scientific">Cynara cardunculus var. scolymus</name>
    <name type="common">Globe artichoke</name>
    <name type="synonym">Cynara scolymus</name>
    <dbReference type="NCBI Taxonomy" id="59895"/>
    <lineage>
        <taxon>Eukaryota</taxon>
        <taxon>Viridiplantae</taxon>
        <taxon>Streptophyta</taxon>
        <taxon>Embryophyta</taxon>
        <taxon>Tracheophyta</taxon>
        <taxon>Spermatophyta</taxon>
        <taxon>Magnoliopsida</taxon>
        <taxon>eudicotyledons</taxon>
        <taxon>Gunneridae</taxon>
        <taxon>Pentapetalae</taxon>
        <taxon>asterids</taxon>
        <taxon>campanulids</taxon>
        <taxon>Asterales</taxon>
        <taxon>Asteraceae</taxon>
        <taxon>Carduoideae</taxon>
        <taxon>Cardueae</taxon>
        <taxon>Carduinae</taxon>
        <taxon>Cynara</taxon>
    </lineage>
</organism>
<feature type="region of interest" description="Disordered" evidence="1">
    <location>
        <begin position="1"/>
        <end position="50"/>
    </location>
</feature>
<evidence type="ECO:0000256" key="1">
    <source>
        <dbReference type="SAM" id="MobiDB-lite"/>
    </source>
</evidence>
<proteinExistence type="predicted"/>
<protein>
    <recommendedName>
        <fullName evidence="4">Homeodomain-like protein</fullName>
    </recommendedName>
</protein>
<dbReference type="AlphaFoldDB" id="A0A103Y0X2"/>
<reference evidence="2 3" key="1">
    <citation type="journal article" date="2016" name="Sci. Rep.">
        <title>The genome sequence of the outbreeding globe artichoke constructed de novo incorporating a phase-aware low-pass sequencing strategy of F1 progeny.</title>
        <authorList>
            <person name="Scaglione D."/>
            <person name="Reyes-Chin-Wo S."/>
            <person name="Acquadro A."/>
            <person name="Froenicke L."/>
            <person name="Portis E."/>
            <person name="Beitel C."/>
            <person name="Tirone M."/>
            <person name="Mauro R."/>
            <person name="Lo Monaco A."/>
            <person name="Mauromicale G."/>
            <person name="Faccioli P."/>
            <person name="Cattivelli L."/>
            <person name="Rieseberg L."/>
            <person name="Michelmore R."/>
            <person name="Lanteri S."/>
        </authorList>
    </citation>
    <scope>NUCLEOTIDE SEQUENCE [LARGE SCALE GENOMIC DNA]</scope>
    <source>
        <strain evidence="2">2C</strain>
    </source>
</reference>